<keyword evidence="4" id="KW-1185">Reference proteome</keyword>
<keyword evidence="2" id="KW-0732">Signal</keyword>
<evidence type="ECO:0000313" key="4">
    <source>
        <dbReference type="Proteomes" id="UP000053902"/>
    </source>
</evidence>
<gene>
    <name evidence="3" type="ORF">BN1079_03411</name>
</gene>
<dbReference type="AlphaFoldDB" id="A0A078LXR0"/>
<proteinExistence type="predicted"/>
<reference evidence="3 4" key="1">
    <citation type="submission" date="2014-07" db="EMBL/GenBank/DDBJ databases">
        <authorList>
            <person name="Urmite Genomes Urmite Genomes"/>
        </authorList>
    </citation>
    <scope>NUCLEOTIDE SEQUENCE [LARGE SCALE GENOMIC DNA]</scope>
    <source>
        <strain evidence="3 4">20_BN</strain>
    </source>
</reference>
<feature type="region of interest" description="Disordered" evidence="1">
    <location>
        <begin position="48"/>
        <end position="102"/>
    </location>
</feature>
<accession>A0A078LXR0</accession>
<protein>
    <recommendedName>
        <fullName evidence="5">Secreted protein</fullName>
    </recommendedName>
</protein>
<dbReference type="HOGENOM" id="CLU_148020_0_1_6"/>
<dbReference type="Proteomes" id="UP000053902">
    <property type="component" value="Unassembled WGS sequence"/>
</dbReference>
<sequence length="102" mass="10388">MKRFALYAAAAILASPAAFAADKDLCEINMQEIDDNMATTMATLGEPAKSQVEEHLEQARQAQQSGDTEACIAHSTKALQELKGPGSSGSGGTSGSGSGSGN</sequence>
<dbReference type="RefSeq" id="WP_037026375.1">
    <property type="nucleotide sequence ID" value="NZ_CCSF01000001.1"/>
</dbReference>
<evidence type="ECO:0000313" key="3">
    <source>
        <dbReference type="EMBL" id="CDZ96060.1"/>
    </source>
</evidence>
<feature type="signal peptide" evidence="2">
    <location>
        <begin position="1"/>
        <end position="20"/>
    </location>
</feature>
<feature type="compositionally biased region" description="Gly residues" evidence="1">
    <location>
        <begin position="86"/>
        <end position="102"/>
    </location>
</feature>
<evidence type="ECO:0008006" key="5">
    <source>
        <dbReference type="Google" id="ProtNLM"/>
    </source>
</evidence>
<dbReference type="STRING" id="1499686.BN1079_03411"/>
<dbReference type="OrthoDB" id="7026422at2"/>
<organism evidence="3 4">
    <name type="scientific">Pseudomonas saudiphocaensis</name>
    <dbReference type="NCBI Taxonomy" id="1499686"/>
    <lineage>
        <taxon>Bacteria</taxon>
        <taxon>Pseudomonadati</taxon>
        <taxon>Pseudomonadota</taxon>
        <taxon>Gammaproteobacteria</taxon>
        <taxon>Pseudomonadales</taxon>
        <taxon>Pseudomonadaceae</taxon>
        <taxon>Pseudomonas</taxon>
    </lineage>
</organism>
<dbReference type="EMBL" id="CCSF01000001">
    <property type="protein sequence ID" value="CDZ96060.1"/>
    <property type="molecule type" value="Genomic_DNA"/>
</dbReference>
<evidence type="ECO:0000256" key="1">
    <source>
        <dbReference type="SAM" id="MobiDB-lite"/>
    </source>
</evidence>
<feature type="chain" id="PRO_5043118324" description="Secreted protein" evidence="2">
    <location>
        <begin position="21"/>
        <end position="102"/>
    </location>
</feature>
<evidence type="ECO:0000256" key="2">
    <source>
        <dbReference type="SAM" id="SignalP"/>
    </source>
</evidence>
<name>A0A078LXR0_9PSED</name>